<reference evidence="2 3" key="1">
    <citation type="journal article" date="2016" name="Nat. Commun.">
        <title>Thousands of microbial genomes shed light on interconnected biogeochemical processes in an aquifer system.</title>
        <authorList>
            <person name="Anantharaman K."/>
            <person name="Brown C.T."/>
            <person name="Hug L.A."/>
            <person name="Sharon I."/>
            <person name="Castelle C.J."/>
            <person name="Probst A.J."/>
            <person name="Thomas B.C."/>
            <person name="Singh A."/>
            <person name="Wilkins M.J."/>
            <person name="Karaoz U."/>
            <person name="Brodie E.L."/>
            <person name="Williams K.H."/>
            <person name="Hubbard S.S."/>
            <person name="Banfield J.F."/>
        </authorList>
    </citation>
    <scope>NUCLEOTIDE SEQUENCE [LARGE SCALE GENOMIC DNA]</scope>
</reference>
<comment type="caution">
    <text evidence="2">The sequence shown here is derived from an EMBL/GenBank/DDBJ whole genome shotgun (WGS) entry which is preliminary data.</text>
</comment>
<organism evidence="2 3">
    <name type="scientific">Candidatus Buchananbacteria bacterium RIFCSPHIGHO2_02_FULL_45_11b</name>
    <dbReference type="NCBI Taxonomy" id="1797541"/>
    <lineage>
        <taxon>Bacteria</taxon>
        <taxon>Candidatus Buchananiibacteriota</taxon>
    </lineage>
</organism>
<gene>
    <name evidence="2" type="ORF">A3J65_03020</name>
</gene>
<feature type="compositionally biased region" description="Polar residues" evidence="1">
    <location>
        <begin position="9"/>
        <end position="19"/>
    </location>
</feature>
<name>A0A1G1YH47_9BACT</name>
<evidence type="ECO:0000313" key="2">
    <source>
        <dbReference type="EMBL" id="OGY50797.1"/>
    </source>
</evidence>
<sequence>MLIYKVRNTGKNNGKNQNVGRRRKTMKKRGLLSKVMYWLYAKTAGQSTCLPPKNRRDRRKERRTV</sequence>
<protein>
    <submittedName>
        <fullName evidence="2">Uncharacterized protein</fullName>
    </submittedName>
</protein>
<proteinExistence type="predicted"/>
<feature type="region of interest" description="Disordered" evidence="1">
    <location>
        <begin position="1"/>
        <end position="25"/>
    </location>
</feature>
<dbReference type="AlphaFoldDB" id="A0A1G1YH47"/>
<dbReference type="EMBL" id="MHIK01000050">
    <property type="protein sequence ID" value="OGY50797.1"/>
    <property type="molecule type" value="Genomic_DNA"/>
</dbReference>
<evidence type="ECO:0000256" key="1">
    <source>
        <dbReference type="SAM" id="MobiDB-lite"/>
    </source>
</evidence>
<evidence type="ECO:0000313" key="3">
    <source>
        <dbReference type="Proteomes" id="UP000178501"/>
    </source>
</evidence>
<dbReference type="Proteomes" id="UP000178501">
    <property type="component" value="Unassembled WGS sequence"/>
</dbReference>
<accession>A0A1G1YH47</accession>